<dbReference type="GO" id="GO:0005506">
    <property type="term" value="F:iron ion binding"/>
    <property type="evidence" value="ECO:0007669"/>
    <property type="project" value="InterPro"/>
</dbReference>
<dbReference type="GO" id="GO:0008398">
    <property type="term" value="F:sterol 14-demethylase activity"/>
    <property type="evidence" value="ECO:0007669"/>
    <property type="project" value="UniProtKB-EC"/>
</dbReference>
<evidence type="ECO:0000313" key="29">
    <source>
        <dbReference type="EMBL" id="OQU83704.1"/>
    </source>
</evidence>
<evidence type="ECO:0000256" key="8">
    <source>
        <dbReference type="ARBA" id="ARBA00022723"/>
    </source>
</evidence>
<keyword evidence="17" id="KW-0753">Steroid metabolism</keyword>
<dbReference type="GO" id="GO:0016126">
    <property type="term" value="P:sterol biosynthetic process"/>
    <property type="evidence" value="ECO:0000318"/>
    <property type="project" value="GO_Central"/>
</dbReference>
<evidence type="ECO:0000256" key="25">
    <source>
        <dbReference type="ARBA" id="ARBA00072797"/>
    </source>
</evidence>
<comment type="function">
    <text evidence="24">Catalyzes the 14-alpha demethylation of obtusifoliol to 4 alpha-methyl-5 alpha-ergosta-8,14,24(28)-trien-3 beta-ol.</text>
</comment>
<comment type="pathway">
    <text evidence="18">Steroid biosynthesis; zymosterol biosynthesis; zymosterol from lanosterol: step 1/6.</text>
</comment>
<evidence type="ECO:0000256" key="24">
    <source>
        <dbReference type="ARBA" id="ARBA00058467"/>
    </source>
</evidence>
<keyword evidence="11 26" id="KW-0408">Iron</keyword>
<dbReference type="Gene3D" id="1.10.630.10">
    <property type="entry name" value="Cytochrome P450"/>
    <property type="match status" value="1"/>
</dbReference>
<dbReference type="CDD" id="cd11042">
    <property type="entry name" value="CYP51-like"/>
    <property type="match status" value="1"/>
</dbReference>
<evidence type="ECO:0000256" key="22">
    <source>
        <dbReference type="ARBA" id="ARBA00042983"/>
    </source>
</evidence>
<dbReference type="EC" id="1.14.14.154" evidence="19"/>
<reference evidence="29 30" key="1">
    <citation type="journal article" date="2009" name="Nature">
        <title>The Sorghum bicolor genome and the diversification of grasses.</title>
        <authorList>
            <person name="Paterson A.H."/>
            <person name="Bowers J.E."/>
            <person name="Bruggmann R."/>
            <person name="Dubchak I."/>
            <person name="Grimwood J."/>
            <person name="Gundlach H."/>
            <person name="Haberer G."/>
            <person name="Hellsten U."/>
            <person name="Mitros T."/>
            <person name="Poliakov A."/>
            <person name="Schmutz J."/>
            <person name="Spannagl M."/>
            <person name="Tang H."/>
            <person name="Wang X."/>
            <person name="Wicker T."/>
            <person name="Bharti A.K."/>
            <person name="Chapman J."/>
            <person name="Feltus F.A."/>
            <person name="Gowik U."/>
            <person name="Grigoriev I.V."/>
            <person name="Lyons E."/>
            <person name="Maher C.A."/>
            <person name="Martis M."/>
            <person name="Narechania A."/>
            <person name="Otillar R.P."/>
            <person name="Penning B.W."/>
            <person name="Salamov A.A."/>
            <person name="Wang Y."/>
            <person name="Zhang L."/>
            <person name="Carpita N.C."/>
            <person name="Freeling M."/>
            <person name="Gingle A.R."/>
            <person name="Hash C.T."/>
            <person name="Keller B."/>
            <person name="Klein P."/>
            <person name="Kresovich S."/>
            <person name="McCann M.C."/>
            <person name="Ming R."/>
            <person name="Peterson D.G."/>
            <person name="Mehboob-ur-Rahman"/>
            <person name="Ware D."/>
            <person name="Westhoff P."/>
            <person name="Mayer K.F."/>
            <person name="Messing J."/>
            <person name="Rokhsar D.S."/>
        </authorList>
    </citation>
    <scope>NUCLEOTIDE SEQUENCE [LARGE SCALE GENOMIC DNA]</scope>
    <source>
        <strain evidence="30">cv. BTx623</strain>
    </source>
</reference>
<evidence type="ECO:0000256" key="28">
    <source>
        <dbReference type="SAM" id="Phobius"/>
    </source>
</evidence>
<dbReference type="EMBL" id="CM000764">
    <property type="protein sequence ID" value="OQU83707.1"/>
    <property type="molecule type" value="Genomic_DNA"/>
</dbReference>
<dbReference type="InterPro" id="IPR050529">
    <property type="entry name" value="CYP450_sterol_14alpha_dmase"/>
</dbReference>
<dbReference type="PRINTS" id="PR00385">
    <property type="entry name" value="P450"/>
</dbReference>
<dbReference type="Gramene" id="OQU83704">
    <property type="protein sequence ID" value="OQU83704"/>
    <property type="gene ID" value="SORBI_3005G162300"/>
</dbReference>
<evidence type="ECO:0000256" key="18">
    <source>
        <dbReference type="ARBA" id="ARBA00037887"/>
    </source>
</evidence>
<dbReference type="SUPFAM" id="SSF48264">
    <property type="entry name" value="Cytochrome P450"/>
    <property type="match status" value="1"/>
</dbReference>
<evidence type="ECO:0000256" key="20">
    <source>
        <dbReference type="ARBA" id="ARBA00042370"/>
    </source>
</evidence>
<evidence type="ECO:0000256" key="2">
    <source>
        <dbReference type="ARBA" id="ARBA00004167"/>
    </source>
</evidence>
<reference evidence="29" key="2">
    <citation type="submission" date="2017-02" db="EMBL/GenBank/DDBJ databases">
        <title>WGS assembly of Sorghum bicolor.</title>
        <authorList>
            <person name="Paterson A."/>
            <person name="Mullet J."/>
            <person name="Bowers J."/>
            <person name="Bruggmann R."/>
            <person name="Dubchak I."/>
            <person name="Grimwood J."/>
            <person name="Gundlach H."/>
            <person name="Haberer G."/>
            <person name="Hellsten U."/>
            <person name="Mitros T."/>
            <person name="Poliakov A."/>
            <person name="Schmutz J."/>
            <person name="Spannagl M."/>
            <person name="Tang H."/>
            <person name="Wang X."/>
            <person name="Wicker T."/>
            <person name="Bharti A."/>
            <person name="Chapman J."/>
            <person name="Feltus F."/>
            <person name="Gowik U."/>
            <person name="Grigoriev I."/>
            <person name="Lyons E."/>
            <person name="Maher C."/>
            <person name="Martis M."/>
            <person name="Narechania A."/>
            <person name="Otillar R."/>
            <person name="Penning B."/>
            <person name="Salamov A."/>
            <person name="Wang Y."/>
            <person name="Zhang L."/>
            <person name="Carpita N."/>
            <person name="Freeling M."/>
            <person name="Gingle A."/>
            <person name="Hash C."/>
            <person name="Keller B."/>
            <person name="Klein P."/>
            <person name="Kresovich S."/>
            <person name="Mccann M."/>
            <person name="Ming R."/>
            <person name="Peterson D."/>
            <person name="Rahman M."/>
            <person name="Ware D."/>
            <person name="Westhoff P."/>
            <person name="Mayer K."/>
            <person name="Messing J."/>
            <person name="Sims D."/>
            <person name="Jenkins J."/>
            <person name="Shu S."/>
            <person name="Rokhsar D."/>
        </authorList>
    </citation>
    <scope>NUCLEOTIDE SEQUENCE</scope>
</reference>
<comment type="cofactor">
    <cofactor evidence="1 26">
        <name>heme</name>
        <dbReference type="ChEBI" id="CHEBI:30413"/>
    </cofactor>
</comment>
<evidence type="ECO:0000256" key="14">
    <source>
        <dbReference type="ARBA" id="ARBA00023098"/>
    </source>
</evidence>
<feature type="binding site" description="axial binding residue" evidence="26">
    <location>
        <position position="462"/>
    </location>
    <ligand>
        <name>heme</name>
        <dbReference type="ChEBI" id="CHEBI:30413"/>
    </ligand>
    <ligandPart>
        <name>Fe</name>
        <dbReference type="ChEBI" id="CHEBI:18248"/>
    </ligandPart>
</feature>
<evidence type="ECO:0000256" key="11">
    <source>
        <dbReference type="ARBA" id="ARBA00023004"/>
    </source>
</evidence>
<keyword evidence="30" id="KW-1185">Reference proteome</keyword>
<proteinExistence type="inferred from homology"/>
<keyword evidence="12" id="KW-0756">Sterol biosynthesis</keyword>
<dbReference type="InterPro" id="IPR002403">
    <property type="entry name" value="Cyt_P450_E_grp-IV"/>
</dbReference>
<comment type="catalytic activity">
    <reaction evidence="23">
        <text>a 14alpha-methyl steroid + 3 reduced [NADPH--hemoprotein reductase] + 3 O2 = a Delta(14) steroid + formate + 3 oxidized [NADPH--hemoprotein reductase] + 4 H2O + 4 H(+)</text>
        <dbReference type="Rhea" id="RHEA:54028"/>
        <dbReference type="Rhea" id="RHEA-COMP:11964"/>
        <dbReference type="Rhea" id="RHEA-COMP:11965"/>
        <dbReference type="ChEBI" id="CHEBI:15377"/>
        <dbReference type="ChEBI" id="CHEBI:15378"/>
        <dbReference type="ChEBI" id="CHEBI:15379"/>
        <dbReference type="ChEBI" id="CHEBI:15740"/>
        <dbReference type="ChEBI" id="CHEBI:57618"/>
        <dbReference type="ChEBI" id="CHEBI:58210"/>
        <dbReference type="ChEBI" id="CHEBI:138029"/>
        <dbReference type="ChEBI" id="CHEBI:138031"/>
        <dbReference type="EC" id="1.14.14.154"/>
    </reaction>
</comment>
<comment type="similarity">
    <text evidence="3 27">Belongs to the cytochrome P450 family.</text>
</comment>
<dbReference type="STRING" id="4558.A0A1Z5RIZ2"/>
<dbReference type="AlphaFoldDB" id="A0A1Z5RIZ2"/>
<evidence type="ECO:0000256" key="16">
    <source>
        <dbReference type="ARBA" id="ARBA00023166"/>
    </source>
</evidence>
<evidence type="ECO:0000256" key="3">
    <source>
        <dbReference type="ARBA" id="ARBA00010617"/>
    </source>
</evidence>
<dbReference type="PANTHER" id="PTHR24304:SF2">
    <property type="entry name" value="24-HYDROXYCHOLESTEROL 7-ALPHA-HYDROXYLASE"/>
    <property type="match status" value="1"/>
</dbReference>
<dbReference type="ExpressionAtlas" id="A0A1Z5RIZ2">
    <property type="expression patterns" value="differential"/>
</dbReference>
<evidence type="ECO:0000256" key="15">
    <source>
        <dbReference type="ARBA" id="ARBA00023136"/>
    </source>
</evidence>
<evidence type="ECO:0000256" key="6">
    <source>
        <dbReference type="ARBA" id="ARBA00022617"/>
    </source>
</evidence>
<dbReference type="Pfam" id="PF00067">
    <property type="entry name" value="p450"/>
    <property type="match status" value="1"/>
</dbReference>
<sequence>MGVTSTLLPLTRPLGSLQVLSMYNSMDMINTSAVLSSIALVFIAAVITKVAWGRITARPASRNTTPHPPAISGSSIIPLLHTLLTKGLRAMLQEQYTKFGSVFTISFFGMKTTFLVGPEVSAHFYQGPESEISHGNILEFTVPMFGKDVAYGVDIVIRTEQNRFYVDALKPAKLRCHVAPMLQEVEKYFAKWGQQGLVDLKQELEQLFMLISARCLLGKEVREKMFDEVCSAFHELTENSLQLTSLLFPYAPTPMTRRRDRARARLSSIFAEIVRSRKSSNRVEEDVLQNLMDSKYRDGRSTTEAEVTGLIMAILFAGKHTSTTTSTWTGARLLSHTECLEAALEEQQQIIKKHGDNIDYDTLLEMSFLHCCIKEVMRMHPPASIFLRKVHKNFTVQTREGYEYEVPRGHTIASPLVINHNIPHIYKDPDVYNPHRFSHGREEDRVGGKFTYNAFSGGRHACPGEAYAYMQVKVIWSHLLRNFELKLVSSFPETDWLKVAPEPRGKVEVSYKRRMLPRSMLKN</sequence>
<keyword evidence="4" id="KW-0444">Lipid biosynthesis</keyword>
<evidence type="ECO:0000256" key="7">
    <source>
        <dbReference type="ARBA" id="ARBA00022679"/>
    </source>
</evidence>
<evidence type="ECO:0000256" key="27">
    <source>
        <dbReference type="RuleBase" id="RU000461"/>
    </source>
</evidence>
<keyword evidence="7" id="KW-0808">Transferase</keyword>
<dbReference type="InterPro" id="IPR017972">
    <property type="entry name" value="Cyt_P450_CS"/>
</dbReference>
<dbReference type="PRINTS" id="PR00465">
    <property type="entry name" value="EP450IV"/>
</dbReference>
<dbReference type="InterPro" id="IPR036396">
    <property type="entry name" value="Cyt_P450_sf"/>
</dbReference>
<dbReference type="InParanoid" id="A0A1Z5RIZ2"/>
<evidence type="ECO:0000256" key="13">
    <source>
        <dbReference type="ARBA" id="ARBA00023033"/>
    </source>
</evidence>
<keyword evidence="15 28" id="KW-0472">Membrane</keyword>
<evidence type="ECO:0000256" key="4">
    <source>
        <dbReference type="ARBA" id="ARBA00022516"/>
    </source>
</evidence>
<evidence type="ECO:0000256" key="5">
    <source>
        <dbReference type="ARBA" id="ARBA00022603"/>
    </source>
</evidence>
<evidence type="ECO:0000256" key="17">
    <source>
        <dbReference type="ARBA" id="ARBA00023221"/>
    </source>
</evidence>
<dbReference type="FunFam" id="1.10.630.10:FF:000028">
    <property type="entry name" value="Cytochrome p450 51g1"/>
    <property type="match status" value="1"/>
</dbReference>
<dbReference type="GO" id="GO:0016491">
    <property type="term" value="F:oxidoreductase activity"/>
    <property type="evidence" value="ECO:0000318"/>
    <property type="project" value="GO_Central"/>
</dbReference>
<keyword evidence="28" id="KW-0812">Transmembrane</keyword>
<evidence type="ECO:0000313" key="30">
    <source>
        <dbReference type="Proteomes" id="UP000000768"/>
    </source>
</evidence>
<organism evidence="29 30">
    <name type="scientific">Sorghum bicolor</name>
    <name type="common">Sorghum</name>
    <name type="synonym">Sorghum vulgare</name>
    <dbReference type="NCBI Taxonomy" id="4558"/>
    <lineage>
        <taxon>Eukaryota</taxon>
        <taxon>Viridiplantae</taxon>
        <taxon>Streptophyta</taxon>
        <taxon>Embryophyta</taxon>
        <taxon>Tracheophyta</taxon>
        <taxon>Spermatophyta</taxon>
        <taxon>Magnoliopsida</taxon>
        <taxon>Liliopsida</taxon>
        <taxon>Poales</taxon>
        <taxon>Poaceae</taxon>
        <taxon>PACMAD clade</taxon>
        <taxon>Panicoideae</taxon>
        <taxon>Andropogonodae</taxon>
        <taxon>Andropogoneae</taxon>
        <taxon>Sorghinae</taxon>
        <taxon>Sorghum</taxon>
    </lineage>
</organism>
<evidence type="ECO:0000256" key="10">
    <source>
        <dbReference type="ARBA" id="ARBA00023002"/>
    </source>
</evidence>
<dbReference type="GO" id="GO:0008168">
    <property type="term" value="F:methyltransferase activity"/>
    <property type="evidence" value="ECO:0007669"/>
    <property type="project" value="UniProtKB-KW"/>
</dbReference>
<comment type="subcellular location">
    <subcellularLocation>
        <location evidence="2">Membrane</location>
        <topology evidence="2">Single-pass membrane protein</topology>
    </subcellularLocation>
</comment>
<reference evidence="30" key="3">
    <citation type="journal article" date="2018" name="Plant J.">
        <title>The Sorghum bicolor reference genome: improved assembly, gene annotations, a transcriptome atlas, and signatures of genome organization.</title>
        <authorList>
            <person name="McCormick R.F."/>
            <person name="Truong S.K."/>
            <person name="Sreedasyam A."/>
            <person name="Jenkins J."/>
            <person name="Shu S."/>
            <person name="Sims D."/>
            <person name="Kennedy M."/>
            <person name="Amirebrahimi M."/>
            <person name="Weers B.D."/>
            <person name="McKinley B."/>
            <person name="Mattison A."/>
            <person name="Morishige D.T."/>
            <person name="Grimwood J."/>
            <person name="Schmutz J."/>
            <person name="Mullet J.E."/>
        </authorList>
    </citation>
    <scope>NUCLEOTIDE SEQUENCE [LARGE SCALE GENOMIC DNA]</scope>
    <source>
        <strain evidence="30">cv. BTx623</strain>
    </source>
</reference>
<keyword evidence="9" id="KW-0752">Steroid biosynthesis</keyword>
<dbReference type="GO" id="GO:0016020">
    <property type="term" value="C:membrane"/>
    <property type="evidence" value="ECO:0007669"/>
    <property type="project" value="UniProtKB-SubCell"/>
</dbReference>
<evidence type="ECO:0000256" key="1">
    <source>
        <dbReference type="ARBA" id="ARBA00001971"/>
    </source>
</evidence>
<evidence type="ECO:0000256" key="12">
    <source>
        <dbReference type="ARBA" id="ARBA00023011"/>
    </source>
</evidence>
<dbReference type="GO" id="GO:0020037">
    <property type="term" value="F:heme binding"/>
    <property type="evidence" value="ECO:0007669"/>
    <property type="project" value="InterPro"/>
</dbReference>
<keyword evidence="14" id="KW-0443">Lipid metabolism</keyword>
<keyword evidence="8 26" id="KW-0479">Metal-binding</keyword>
<dbReference type="FunCoup" id="A0A1Z5RIZ2">
    <property type="interactions" value="756"/>
</dbReference>
<evidence type="ECO:0000256" key="26">
    <source>
        <dbReference type="PIRSR" id="PIRSR602403-1"/>
    </source>
</evidence>
<dbReference type="PROSITE" id="PS00086">
    <property type="entry name" value="CYTOCHROME_P450"/>
    <property type="match status" value="1"/>
</dbReference>
<accession>A0A1Z5RIZ2</accession>
<feature type="transmembrane region" description="Helical" evidence="28">
    <location>
        <begin position="29"/>
        <end position="52"/>
    </location>
</feature>
<dbReference type="GO" id="GO:0032259">
    <property type="term" value="P:methylation"/>
    <property type="evidence" value="ECO:0007669"/>
    <property type="project" value="UniProtKB-KW"/>
</dbReference>
<gene>
    <name evidence="29" type="ORF">SORBI_3005G162300</name>
</gene>
<name>A0A1Z5RIZ2_SORBI</name>
<dbReference type="InterPro" id="IPR001128">
    <property type="entry name" value="Cyt_P450"/>
</dbReference>
<evidence type="ECO:0000256" key="19">
    <source>
        <dbReference type="ARBA" id="ARBA00038974"/>
    </source>
</evidence>
<dbReference type="eggNOG" id="KOG0684">
    <property type="taxonomic scope" value="Eukaryota"/>
</dbReference>
<keyword evidence="28" id="KW-1133">Transmembrane helix</keyword>
<dbReference type="Gramene" id="OQU83707">
    <property type="protein sequence ID" value="OQU83707"/>
    <property type="gene ID" value="SORBI_3005G162300"/>
</dbReference>
<evidence type="ECO:0000256" key="21">
    <source>
        <dbReference type="ARBA" id="ARBA00042513"/>
    </source>
</evidence>
<protein>
    <recommendedName>
        <fullName evidence="25">Obtusifoliol 14-alpha demethylase</fullName>
        <ecNumber evidence="19">1.14.14.154</ecNumber>
    </recommendedName>
    <alternativeName>
        <fullName evidence="20">CYPLI</fullName>
    </alternativeName>
    <alternativeName>
        <fullName evidence="22">Cytochrome P450 51</fullName>
    </alternativeName>
    <alternativeName>
        <fullName evidence="21">Cytochrome P450-LIA1</fullName>
    </alternativeName>
</protein>
<keyword evidence="6 26" id="KW-0349">Heme</keyword>
<keyword evidence="13 27" id="KW-0503">Monooxygenase</keyword>
<keyword evidence="10 27" id="KW-0560">Oxidoreductase</keyword>
<keyword evidence="16" id="KW-1207">Sterol metabolism</keyword>
<dbReference type="PANTHER" id="PTHR24304">
    <property type="entry name" value="CYTOCHROME P450 FAMILY 7"/>
    <property type="match status" value="1"/>
</dbReference>
<dbReference type="EMBL" id="CM000764">
    <property type="protein sequence ID" value="OQU83704.1"/>
    <property type="molecule type" value="Genomic_DNA"/>
</dbReference>
<keyword evidence="5" id="KW-0489">Methyltransferase</keyword>
<evidence type="ECO:0000256" key="23">
    <source>
        <dbReference type="ARBA" id="ARBA00051013"/>
    </source>
</evidence>
<evidence type="ECO:0000256" key="9">
    <source>
        <dbReference type="ARBA" id="ARBA00022955"/>
    </source>
</evidence>
<dbReference type="Proteomes" id="UP000000768">
    <property type="component" value="Chromosome 5"/>
</dbReference>